<feature type="binding site" evidence="9">
    <location>
        <position position="171"/>
    </location>
    <ligand>
        <name>substrate</name>
    </ligand>
</feature>
<dbReference type="PATRIC" id="fig|743966.3.peg.228"/>
<dbReference type="UniPathway" id="UPA00138"/>
<evidence type="ECO:0000256" key="1">
    <source>
        <dbReference type="ARBA" id="ARBA00004680"/>
    </source>
</evidence>
<keyword evidence="12" id="KW-1185">Reference proteome</keyword>
<dbReference type="OrthoDB" id="9809429at2"/>
<comment type="function">
    <text evidence="9">Involved in the gluconeogenesis. Catalyzes stereospecifically the conversion of dihydroxyacetone phosphate (DHAP) to D-glyceraldehyde-3-phosphate (G3P).</text>
</comment>
<dbReference type="GO" id="GO:0006094">
    <property type="term" value="P:gluconeogenesis"/>
    <property type="evidence" value="ECO:0007669"/>
    <property type="project" value="UniProtKB-UniRule"/>
</dbReference>
<dbReference type="HAMAP" id="MF_00147_B">
    <property type="entry name" value="TIM_B"/>
    <property type="match status" value="1"/>
</dbReference>
<comment type="pathway">
    <text evidence="1 9 10">Carbohydrate degradation; glycolysis; D-glyceraldehyde 3-phosphate from glycerone phosphate: step 1/1.</text>
</comment>
<dbReference type="HOGENOM" id="CLU_024251_2_3_14"/>
<evidence type="ECO:0000256" key="9">
    <source>
        <dbReference type="HAMAP-Rule" id="MF_00147"/>
    </source>
</evidence>
<dbReference type="InterPro" id="IPR020861">
    <property type="entry name" value="Triosephosphate_isomerase_AS"/>
</dbReference>
<dbReference type="eggNOG" id="COG0149">
    <property type="taxonomic scope" value="Bacteria"/>
</dbReference>
<dbReference type="NCBIfam" id="TIGR00419">
    <property type="entry name" value="tim"/>
    <property type="match status" value="1"/>
</dbReference>
<name>W5V0B7_9BACT</name>
<dbReference type="Gene3D" id="3.20.20.70">
    <property type="entry name" value="Aldolase class I"/>
    <property type="match status" value="1"/>
</dbReference>
<feature type="binding site" evidence="9">
    <location>
        <begin position="8"/>
        <end position="10"/>
    </location>
    <ligand>
        <name>substrate</name>
    </ligand>
</feature>
<dbReference type="GO" id="GO:0004807">
    <property type="term" value="F:triose-phosphate isomerase activity"/>
    <property type="evidence" value="ECO:0007669"/>
    <property type="project" value="UniProtKB-UniRule"/>
</dbReference>
<comment type="catalytic activity">
    <reaction evidence="9 10">
        <text>D-glyceraldehyde 3-phosphate = dihydroxyacetone phosphate</text>
        <dbReference type="Rhea" id="RHEA:18585"/>
        <dbReference type="ChEBI" id="CHEBI:57642"/>
        <dbReference type="ChEBI" id="CHEBI:59776"/>
        <dbReference type="EC" id="5.3.1.1"/>
    </reaction>
</comment>
<proteinExistence type="inferred from homology"/>
<dbReference type="InterPro" id="IPR013785">
    <property type="entry name" value="Aldolase_TIM"/>
</dbReference>
<dbReference type="PROSITE" id="PS00171">
    <property type="entry name" value="TIM_1"/>
    <property type="match status" value="1"/>
</dbReference>
<feature type="active site" description="Electrophile" evidence="9">
    <location>
        <position position="96"/>
    </location>
</feature>
<accession>W5V0B7</accession>
<feature type="binding site" evidence="9">
    <location>
        <begin position="224"/>
        <end position="225"/>
    </location>
    <ligand>
        <name>substrate</name>
    </ligand>
</feature>
<comment type="similarity">
    <text evidence="2 9 10">Belongs to the triosephosphate isomerase family.</text>
</comment>
<dbReference type="CDD" id="cd00311">
    <property type="entry name" value="TIM"/>
    <property type="match status" value="1"/>
</dbReference>
<dbReference type="Proteomes" id="UP000019229">
    <property type="component" value="Chromosome"/>
</dbReference>
<dbReference type="InterPro" id="IPR035990">
    <property type="entry name" value="TIM_sf"/>
</dbReference>
<dbReference type="GO" id="GO:0046166">
    <property type="term" value="P:glyceraldehyde-3-phosphate biosynthetic process"/>
    <property type="evidence" value="ECO:0007669"/>
    <property type="project" value="TreeGrafter"/>
</dbReference>
<dbReference type="EC" id="5.3.1.1" evidence="3 9"/>
<dbReference type="GO" id="GO:0019563">
    <property type="term" value="P:glycerol catabolic process"/>
    <property type="evidence" value="ECO:0007669"/>
    <property type="project" value="TreeGrafter"/>
</dbReference>
<keyword evidence="6 9" id="KW-0963">Cytoplasm</keyword>
<dbReference type="PANTHER" id="PTHR21139:SF42">
    <property type="entry name" value="TRIOSEPHOSPHATE ISOMERASE"/>
    <property type="match status" value="1"/>
</dbReference>
<dbReference type="FunFam" id="3.20.20.70:FF:000016">
    <property type="entry name" value="Triosephosphate isomerase"/>
    <property type="match status" value="1"/>
</dbReference>
<dbReference type="RefSeq" id="WP_022934983.1">
    <property type="nucleotide sequence ID" value="NZ_CP007154.1"/>
</dbReference>
<evidence type="ECO:0000256" key="2">
    <source>
        <dbReference type="ARBA" id="ARBA00007422"/>
    </source>
</evidence>
<dbReference type="GO" id="GO:0005829">
    <property type="term" value="C:cytosol"/>
    <property type="evidence" value="ECO:0007669"/>
    <property type="project" value="TreeGrafter"/>
</dbReference>
<dbReference type="GO" id="GO:0006096">
    <property type="term" value="P:glycolytic process"/>
    <property type="evidence" value="ECO:0007669"/>
    <property type="project" value="UniProtKB-UniRule"/>
</dbReference>
<dbReference type="PROSITE" id="PS51440">
    <property type="entry name" value="TIM_2"/>
    <property type="match status" value="1"/>
</dbReference>
<keyword evidence="8 9" id="KW-0413">Isomerase</keyword>
<dbReference type="UniPathway" id="UPA00109">
    <property type="reaction ID" value="UER00189"/>
</dbReference>
<dbReference type="SUPFAM" id="SSF51351">
    <property type="entry name" value="Triosephosphate isomerase (TIM)"/>
    <property type="match status" value="1"/>
</dbReference>
<dbReference type="AlphaFoldDB" id="W5V0B7"/>
<evidence type="ECO:0000313" key="11">
    <source>
        <dbReference type="EMBL" id="AHH45238.1"/>
    </source>
</evidence>
<keyword evidence="5 9" id="KW-0312">Gluconeogenesis</keyword>
<evidence type="ECO:0000256" key="8">
    <source>
        <dbReference type="ARBA" id="ARBA00023235"/>
    </source>
</evidence>
<evidence type="ECO:0000256" key="3">
    <source>
        <dbReference type="ARBA" id="ARBA00011940"/>
    </source>
</evidence>
<comment type="subcellular location">
    <subcellularLocation>
        <location evidence="9 10">Cytoplasm</location>
    </subcellularLocation>
</comment>
<organism evidence="11 12">
    <name type="scientific">Mesomycoplasma bovoculi M165/69</name>
    <dbReference type="NCBI Taxonomy" id="743966"/>
    <lineage>
        <taxon>Bacteria</taxon>
        <taxon>Bacillati</taxon>
        <taxon>Mycoplasmatota</taxon>
        <taxon>Mycoplasmoidales</taxon>
        <taxon>Metamycoplasmataceae</taxon>
        <taxon>Mesomycoplasma</taxon>
    </lineage>
</organism>
<feature type="active site" description="Proton acceptor" evidence="9">
    <location>
        <position position="165"/>
    </location>
</feature>
<dbReference type="EMBL" id="CP007154">
    <property type="protein sequence ID" value="AHH45238.1"/>
    <property type="molecule type" value="Genomic_DNA"/>
</dbReference>
<dbReference type="Pfam" id="PF00121">
    <property type="entry name" value="TIM"/>
    <property type="match status" value="1"/>
</dbReference>
<feature type="binding site" evidence="9">
    <location>
        <position position="203"/>
    </location>
    <ligand>
        <name>substrate</name>
    </ligand>
</feature>
<dbReference type="InterPro" id="IPR000652">
    <property type="entry name" value="Triosephosphate_isomerase"/>
</dbReference>
<sequence>MKKIIIGNWKMNKTFSETSEFIEKLKELYMENWTKILDIDFAIAAPYIYLFGFSSSGGNIQWAAQDVSMYDNGAKTGEISAQMLKDMSVKYTIVGHSERREFFNETDEIVNQKVKQLLKEGIPPVVCIGETLEQFEKGQTEEVLTSQIQKSLEGVDFYNVIIAYEPIWAIGTGKSATPEQAQKVCKFIKEITNNQARVLYGGSVNPSNIAELMAQESIDGALVGGASLDVNTFLKILTMNK</sequence>
<evidence type="ECO:0000256" key="6">
    <source>
        <dbReference type="ARBA" id="ARBA00022490"/>
    </source>
</evidence>
<comment type="pathway">
    <text evidence="9 10">Carbohydrate biosynthesis; gluconeogenesis.</text>
</comment>
<reference evidence="11 12" key="1">
    <citation type="journal article" date="2014" name="Genome Announc.">
        <title>Complete Genome Sequence of Mycoplasma bovoculi Strain M165/69T (ATCC 29104).</title>
        <authorList>
            <person name="Calcutt M.J."/>
            <person name="Foecking M.F."/>
        </authorList>
    </citation>
    <scope>NUCLEOTIDE SEQUENCE [LARGE SCALE GENOMIC DNA]</scope>
    <source>
        <strain evidence="11">M165/69</strain>
    </source>
</reference>
<dbReference type="InterPro" id="IPR022896">
    <property type="entry name" value="TrioseP_Isoase_bac/euk"/>
</dbReference>
<comment type="subunit">
    <text evidence="9 10">Homodimer.</text>
</comment>
<evidence type="ECO:0000256" key="10">
    <source>
        <dbReference type="RuleBase" id="RU363013"/>
    </source>
</evidence>
<evidence type="ECO:0000256" key="4">
    <source>
        <dbReference type="ARBA" id="ARBA00019397"/>
    </source>
</evidence>
<evidence type="ECO:0000256" key="5">
    <source>
        <dbReference type="ARBA" id="ARBA00022432"/>
    </source>
</evidence>
<dbReference type="PANTHER" id="PTHR21139">
    <property type="entry name" value="TRIOSEPHOSPHATE ISOMERASE"/>
    <property type="match status" value="1"/>
</dbReference>
<evidence type="ECO:0000256" key="7">
    <source>
        <dbReference type="ARBA" id="ARBA00023152"/>
    </source>
</evidence>
<protein>
    <recommendedName>
        <fullName evidence="4 9">Triosephosphate isomerase</fullName>
        <shortName evidence="9">TIM</shortName>
        <shortName evidence="9">TPI</shortName>
        <ecNumber evidence="3 9">5.3.1.1</ecNumber>
    </recommendedName>
    <alternativeName>
        <fullName evidence="9">Triose-phosphate isomerase</fullName>
    </alternativeName>
</protein>
<dbReference type="STRING" id="743966.MYB_01135"/>
<gene>
    <name evidence="9 11" type="primary">tpiA</name>
    <name evidence="11" type="ORF">MYB_01135</name>
</gene>
<evidence type="ECO:0000313" key="12">
    <source>
        <dbReference type="Proteomes" id="UP000019229"/>
    </source>
</evidence>
<keyword evidence="7 9" id="KW-0324">Glycolysis</keyword>
<dbReference type="KEGG" id="mbc:MYB_01135"/>